<dbReference type="Pfam" id="PF14870">
    <property type="entry name" value="PSII_BNR"/>
    <property type="match status" value="1"/>
</dbReference>
<dbReference type="PROSITE" id="PS51257">
    <property type="entry name" value="PROKAR_LIPOPROTEIN"/>
    <property type="match status" value="1"/>
</dbReference>
<organism evidence="5 6">
    <name type="scientific">Draconibacterium aestuarii</name>
    <dbReference type="NCBI Taxonomy" id="2998507"/>
    <lineage>
        <taxon>Bacteria</taxon>
        <taxon>Pseudomonadati</taxon>
        <taxon>Bacteroidota</taxon>
        <taxon>Bacteroidia</taxon>
        <taxon>Marinilabiliales</taxon>
        <taxon>Prolixibacteraceae</taxon>
        <taxon>Draconibacterium</taxon>
    </lineage>
</organism>
<sequence length="349" mass="38113">MLKYLSRLLLCFLAFQSCTSSRENIVEPFFTELESHTNGSLRGLHVVNENVIWASGSGGTVLLSNDGGETWDVNSITGAEANDFRSIYAWNENTAMVFGVSGPEFAYRTNDGGKSWEVVFQDTTAGLFFNSLKFVDTKNGLAVSDPIDGKFFVLRTENGGDTWEWIADFPDVEEGEANFAASNTCIEYLPSGKAWIASGGKAARVFYSSDFGKTWEVAKTPMIRGLSSSGIFSVSFKNDREGIIVGGIYDQPEVNTNIAAYTVDGGKNWLPAVTMPKEYRSCAQYVGSGRDKFVFAIGKTGSDFSHDNGMNWQFLGEEGFYTFRAVPGKLSGFAAGANGKIAKVEFEIK</sequence>
<dbReference type="Proteomes" id="UP001145087">
    <property type="component" value="Unassembled WGS sequence"/>
</dbReference>
<dbReference type="SUPFAM" id="SSF50939">
    <property type="entry name" value="Sialidases"/>
    <property type="match status" value="1"/>
</dbReference>
<dbReference type="AlphaFoldDB" id="A0A9X3F6W3"/>
<dbReference type="PANTHER" id="PTHR47199">
    <property type="entry name" value="PHOTOSYSTEM II STABILITY/ASSEMBLY FACTOR HCF136, CHLOROPLASTIC"/>
    <property type="match status" value="1"/>
</dbReference>
<evidence type="ECO:0000256" key="1">
    <source>
        <dbReference type="ARBA" id="ARBA00022531"/>
    </source>
</evidence>
<dbReference type="EMBL" id="JAPOHD010000027">
    <property type="protein sequence ID" value="MCY1721390.1"/>
    <property type="molecule type" value="Genomic_DNA"/>
</dbReference>
<keyword evidence="6" id="KW-1185">Reference proteome</keyword>
<keyword evidence="2" id="KW-0604">Photosystem II</keyword>
<dbReference type="InterPro" id="IPR028203">
    <property type="entry name" value="PSII_CF48-like_dom"/>
</dbReference>
<dbReference type="PANTHER" id="PTHR47199:SF2">
    <property type="entry name" value="PHOTOSYSTEM II STABILITY_ASSEMBLY FACTOR HCF136, CHLOROPLASTIC"/>
    <property type="match status" value="1"/>
</dbReference>
<evidence type="ECO:0000259" key="4">
    <source>
        <dbReference type="Pfam" id="PF14870"/>
    </source>
</evidence>
<protein>
    <submittedName>
        <fullName evidence="5">YCF48-related protein</fullName>
    </submittedName>
</protein>
<gene>
    <name evidence="5" type="ORF">OU798_13625</name>
</gene>
<dbReference type="RefSeq" id="WP_343333720.1">
    <property type="nucleotide sequence ID" value="NZ_JAPOHD010000027.1"/>
</dbReference>
<dbReference type="InterPro" id="IPR015943">
    <property type="entry name" value="WD40/YVTN_repeat-like_dom_sf"/>
</dbReference>
<feature type="chain" id="PRO_5040770052" evidence="3">
    <location>
        <begin position="23"/>
        <end position="349"/>
    </location>
</feature>
<keyword evidence="3" id="KW-0732">Signal</keyword>
<accession>A0A9X3F6W3</accession>
<dbReference type="GO" id="GO:0015979">
    <property type="term" value="P:photosynthesis"/>
    <property type="evidence" value="ECO:0007669"/>
    <property type="project" value="UniProtKB-KW"/>
</dbReference>
<keyword evidence="1" id="KW-0602">Photosynthesis</keyword>
<evidence type="ECO:0000313" key="5">
    <source>
        <dbReference type="EMBL" id="MCY1721390.1"/>
    </source>
</evidence>
<evidence type="ECO:0000256" key="2">
    <source>
        <dbReference type="ARBA" id="ARBA00023276"/>
    </source>
</evidence>
<dbReference type="InterPro" id="IPR002860">
    <property type="entry name" value="BNR_rpt"/>
</dbReference>
<reference evidence="5" key="1">
    <citation type="submission" date="2022-11" db="EMBL/GenBank/DDBJ databases">
        <title>Marilongibacter aestuarii gen. nov., sp. nov., isolated from tidal flat sediment.</title>
        <authorList>
            <person name="Jiayan W."/>
        </authorList>
    </citation>
    <scope>NUCLEOTIDE SEQUENCE</scope>
    <source>
        <strain evidence="5">Z1-6</strain>
    </source>
</reference>
<dbReference type="Pfam" id="PF02012">
    <property type="entry name" value="BNR"/>
    <property type="match status" value="1"/>
</dbReference>
<dbReference type="CDD" id="cd15482">
    <property type="entry name" value="Sialidase_non-viral"/>
    <property type="match status" value="1"/>
</dbReference>
<feature type="signal peptide" evidence="3">
    <location>
        <begin position="1"/>
        <end position="22"/>
    </location>
</feature>
<name>A0A9X3F6W3_9BACT</name>
<evidence type="ECO:0000256" key="3">
    <source>
        <dbReference type="SAM" id="SignalP"/>
    </source>
</evidence>
<dbReference type="GO" id="GO:0009523">
    <property type="term" value="C:photosystem II"/>
    <property type="evidence" value="ECO:0007669"/>
    <property type="project" value="UniProtKB-KW"/>
</dbReference>
<dbReference type="InterPro" id="IPR036278">
    <property type="entry name" value="Sialidase_sf"/>
</dbReference>
<dbReference type="Gene3D" id="2.130.10.10">
    <property type="entry name" value="YVTN repeat-like/Quinoprotein amine dehydrogenase"/>
    <property type="match status" value="2"/>
</dbReference>
<comment type="caution">
    <text evidence="5">The sequence shown here is derived from an EMBL/GenBank/DDBJ whole genome shotgun (WGS) entry which is preliminary data.</text>
</comment>
<proteinExistence type="predicted"/>
<evidence type="ECO:0000313" key="6">
    <source>
        <dbReference type="Proteomes" id="UP001145087"/>
    </source>
</evidence>
<feature type="domain" description="Photosynthesis system II assembly factor Ycf48/Hcf136-like" evidence="4">
    <location>
        <begin position="40"/>
        <end position="102"/>
    </location>
</feature>